<dbReference type="EMBL" id="AAFI02000100">
    <property type="protein sequence ID" value="EAL63724.1"/>
    <property type="molecule type" value="Genomic_DNA"/>
</dbReference>
<dbReference type="OMA" id="GANENCT"/>
<dbReference type="AlphaFoldDB" id="Q54KJ5"/>
<dbReference type="KEGG" id="ddi:DDB_G0287313"/>
<dbReference type="Gene3D" id="3.80.10.10">
    <property type="entry name" value="Ribonuclease Inhibitor"/>
    <property type="match status" value="1"/>
</dbReference>
<dbReference type="dictyBase" id="DDB_G0287313"/>
<keyword evidence="1" id="KW-0175">Coiled coil</keyword>
<evidence type="ECO:0000256" key="1">
    <source>
        <dbReference type="SAM" id="Coils"/>
    </source>
</evidence>
<evidence type="ECO:0000313" key="3">
    <source>
        <dbReference type="Proteomes" id="UP000002195"/>
    </source>
</evidence>
<evidence type="ECO:0000313" key="2">
    <source>
        <dbReference type="EMBL" id="EAL63724.1"/>
    </source>
</evidence>
<comment type="caution">
    <text evidence="2">The sequence shown here is derived from an EMBL/GenBank/DDBJ whole genome shotgun (WGS) entry which is preliminary data.</text>
</comment>
<accession>Q54KJ5</accession>
<protein>
    <submittedName>
        <fullName evidence="2">Uncharacterized protein</fullName>
    </submittedName>
</protein>
<dbReference type="RefSeq" id="XP_637228.1">
    <property type="nucleotide sequence ID" value="XM_632136.1"/>
</dbReference>
<sequence>MVSDNNKILNQLPIVIIKKIFRELEHEKPKLSAKTWCTHMLMHGIHHCNSTSVNVVMLSLVCKDWAYQIIPRIELPWFISNEKEYTFFKRWNEFGILSNGITKYPKILFDLDRVELNFPDDSFKYPTIPILENIKLISNFTIDELNRIQENNNNNNNNIDNNIKSLKSLKIELNNDITQSELNKPKNQQIKTLLKNNQQLETIEFKGIRDFNIKIDFNLLINDFLMNCNDENRITTIKSLSISNCTLINYSINNNNNNDDINNNNNNNNQLLLLKSLTTLKLIGVEFKEDGKSSLRLLISELENLEYLKLINNDITFIDSIIEKLYFNNKLKCLTIKEPKVIQNNINCLTIQTLIQYNTQLEKISLQLKKLGQSYLESPSIINSNINYKIYTETLDLQINGSEKLKVLKINSNFNVIINHCPSLERLSIIQHRDSTLPFLLNNISLPTSPFKSLPNLNSLTFIGAIFNYSTKEFFNELFNNNNNNNNNNNKLKEIGIIDIINQENCLNNLLISSFNNNNNLQYLKVKVSKNIYIKDLLNLLENLVLENSPHLKSVEIIISSDSIYSKQINKCSNLIFLELLSVLCCSSNSMIKKNNKNSNLKSIILVNNNYVKRCLCNSRNGANENCTSFIDSTNLITSLNSSINIFLPQCLKPLFKPYITSINHLNNICFDRW</sequence>
<keyword evidence="3" id="KW-1185">Reference proteome</keyword>
<reference evidence="2 3" key="1">
    <citation type="journal article" date="2005" name="Nature">
        <title>The genome of the social amoeba Dictyostelium discoideum.</title>
        <authorList>
            <consortium name="The Dictyostelium discoideum Sequencing Consortium"/>
            <person name="Eichinger L."/>
            <person name="Pachebat J.A."/>
            <person name="Glockner G."/>
            <person name="Rajandream M.A."/>
            <person name="Sucgang R."/>
            <person name="Berriman M."/>
            <person name="Song J."/>
            <person name="Olsen R."/>
            <person name="Szafranski K."/>
            <person name="Xu Q."/>
            <person name="Tunggal B."/>
            <person name="Kummerfeld S."/>
            <person name="Madera M."/>
            <person name="Konfortov B.A."/>
            <person name="Rivero F."/>
            <person name="Bankier A.T."/>
            <person name="Lehmann R."/>
            <person name="Hamlin N."/>
            <person name="Davies R."/>
            <person name="Gaudet P."/>
            <person name="Fey P."/>
            <person name="Pilcher K."/>
            <person name="Chen G."/>
            <person name="Saunders D."/>
            <person name="Sodergren E."/>
            <person name="Davis P."/>
            <person name="Kerhornou A."/>
            <person name="Nie X."/>
            <person name="Hall N."/>
            <person name="Anjard C."/>
            <person name="Hemphill L."/>
            <person name="Bason N."/>
            <person name="Farbrother P."/>
            <person name="Desany B."/>
            <person name="Just E."/>
            <person name="Morio T."/>
            <person name="Rost R."/>
            <person name="Churcher C."/>
            <person name="Cooper J."/>
            <person name="Haydock S."/>
            <person name="van Driessche N."/>
            <person name="Cronin A."/>
            <person name="Goodhead I."/>
            <person name="Muzny D."/>
            <person name="Mourier T."/>
            <person name="Pain A."/>
            <person name="Lu M."/>
            <person name="Harper D."/>
            <person name="Lindsay R."/>
            <person name="Hauser H."/>
            <person name="James K."/>
            <person name="Quiles M."/>
            <person name="Madan Babu M."/>
            <person name="Saito T."/>
            <person name="Buchrieser C."/>
            <person name="Wardroper A."/>
            <person name="Felder M."/>
            <person name="Thangavelu M."/>
            <person name="Johnson D."/>
            <person name="Knights A."/>
            <person name="Loulseged H."/>
            <person name="Mungall K."/>
            <person name="Oliver K."/>
            <person name="Price C."/>
            <person name="Quail M.A."/>
            <person name="Urushihara H."/>
            <person name="Hernandez J."/>
            <person name="Rabbinowitsch E."/>
            <person name="Steffen D."/>
            <person name="Sanders M."/>
            <person name="Ma J."/>
            <person name="Kohara Y."/>
            <person name="Sharp S."/>
            <person name="Simmonds M."/>
            <person name="Spiegler S."/>
            <person name="Tivey A."/>
            <person name="Sugano S."/>
            <person name="White B."/>
            <person name="Walker D."/>
            <person name="Woodward J."/>
            <person name="Winckler T."/>
            <person name="Tanaka Y."/>
            <person name="Shaulsky G."/>
            <person name="Schleicher M."/>
            <person name="Weinstock G."/>
            <person name="Rosenthal A."/>
            <person name="Cox E.C."/>
            <person name="Chisholm R.L."/>
            <person name="Gibbs R."/>
            <person name="Loomis W.F."/>
            <person name="Platzer M."/>
            <person name="Kay R.R."/>
            <person name="Williams J."/>
            <person name="Dear P.H."/>
            <person name="Noegel A.A."/>
            <person name="Barrell B."/>
            <person name="Kuspa A."/>
        </authorList>
    </citation>
    <scope>NUCLEOTIDE SEQUENCE [LARGE SCALE GENOMIC DNA]</scope>
    <source>
        <strain evidence="2 3">AX4</strain>
    </source>
</reference>
<proteinExistence type="predicted"/>
<dbReference type="VEuPathDB" id="AmoebaDB:DDB_G0287313"/>
<dbReference type="Proteomes" id="UP000002195">
    <property type="component" value="Unassembled WGS sequence"/>
</dbReference>
<dbReference type="PROSITE" id="PS51450">
    <property type="entry name" value="LRR"/>
    <property type="match status" value="1"/>
</dbReference>
<dbReference type="GeneID" id="8626059"/>
<dbReference type="PaxDb" id="44689-DDB0187411"/>
<gene>
    <name evidence="2" type="ORF">DDB_G0287313</name>
</gene>
<dbReference type="InterPro" id="IPR001611">
    <property type="entry name" value="Leu-rich_rpt"/>
</dbReference>
<name>Q54KJ5_DICDI</name>
<dbReference type="eggNOG" id="ENOG502RH5Y">
    <property type="taxonomic scope" value="Eukaryota"/>
</dbReference>
<feature type="coiled-coil region" evidence="1">
    <location>
        <begin position="142"/>
        <end position="176"/>
    </location>
</feature>
<dbReference type="InterPro" id="IPR032675">
    <property type="entry name" value="LRR_dom_sf"/>
</dbReference>
<dbReference type="HOGENOM" id="CLU_407958_0_0_1"/>
<dbReference type="InParanoid" id="Q54KJ5"/>
<organism evidence="2 3">
    <name type="scientific">Dictyostelium discoideum</name>
    <name type="common">Social amoeba</name>
    <dbReference type="NCBI Taxonomy" id="44689"/>
    <lineage>
        <taxon>Eukaryota</taxon>
        <taxon>Amoebozoa</taxon>
        <taxon>Evosea</taxon>
        <taxon>Eumycetozoa</taxon>
        <taxon>Dictyostelia</taxon>
        <taxon>Dictyosteliales</taxon>
        <taxon>Dictyosteliaceae</taxon>
        <taxon>Dictyostelium</taxon>
    </lineage>
</organism>